<evidence type="ECO:0000259" key="1">
    <source>
        <dbReference type="PROSITE" id="PS51186"/>
    </source>
</evidence>
<keyword evidence="2" id="KW-0808">Transferase</keyword>
<name>A0A5B7YGX6_9ALTE</name>
<gene>
    <name evidence="2" type="ORF">FBQ74_16060</name>
</gene>
<evidence type="ECO:0000313" key="2">
    <source>
        <dbReference type="EMBL" id="QCZ94891.1"/>
    </source>
</evidence>
<dbReference type="InterPro" id="IPR016181">
    <property type="entry name" value="Acyl_CoA_acyltransferase"/>
</dbReference>
<protein>
    <submittedName>
        <fullName evidence="2">N-acetyltransferase</fullName>
    </submittedName>
</protein>
<proteinExistence type="predicted"/>
<dbReference type="GO" id="GO:0016747">
    <property type="term" value="F:acyltransferase activity, transferring groups other than amino-acyl groups"/>
    <property type="evidence" value="ECO:0007669"/>
    <property type="project" value="InterPro"/>
</dbReference>
<evidence type="ECO:0000313" key="3">
    <source>
        <dbReference type="Proteomes" id="UP000304912"/>
    </source>
</evidence>
<reference evidence="2 3" key="1">
    <citation type="submission" date="2019-04" db="EMBL/GenBank/DDBJ databases">
        <title>Salinimonas iocasae sp. nov., a halophilic bacterium isolated from the outer tube casing of tubeworms in Okinawa Trough.</title>
        <authorList>
            <person name="Zhang H."/>
            <person name="Wang H."/>
            <person name="Li C."/>
        </authorList>
    </citation>
    <scope>NUCLEOTIDE SEQUENCE [LARGE SCALE GENOMIC DNA]</scope>
    <source>
        <strain evidence="2 3">KX18D6</strain>
    </source>
</reference>
<organism evidence="2 3">
    <name type="scientific">Salinimonas iocasae</name>
    <dbReference type="NCBI Taxonomy" id="2572577"/>
    <lineage>
        <taxon>Bacteria</taxon>
        <taxon>Pseudomonadati</taxon>
        <taxon>Pseudomonadota</taxon>
        <taxon>Gammaproteobacteria</taxon>
        <taxon>Alteromonadales</taxon>
        <taxon>Alteromonadaceae</taxon>
        <taxon>Alteromonas/Salinimonas group</taxon>
        <taxon>Salinimonas</taxon>
    </lineage>
</organism>
<dbReference type="EMBL" id="CP039852">
    <property type="protein sequence ID" value="QCZ94891.1"/>
    <property type="molecule type" value="Genomic_DNA"/>
</dbReference>
<dbReference type="InterPro" id="IPR050276">
    <property type="entry name" value="MshD_Acetyltransferase"/>
</dbReference>
<dbReference type="RefSeq" id="WP_139757623.1">
    <property type="nucleotide sequence ID" value="NZ_CP039852.1"/>
</dbReference>
<dbReference type="CDD" id="cd04301">
    <property type="entry name" value="NAT_SF"/>
    <property type="match status" value="1"/>
</dbReference>
<dbReference type="Proteomes" id="UP000304912">
    <property type="component" value="Chromosome"/>
</dbReference>
<dbReference type="AlphaFoldDB" id="A0A5B7YGX6"/>
<feature type="domain" description="N-acetyltransferase" evidence="1">
    <location>
        <begin position="3"/>
        <end position="150"/>
    </location>
</feature>
<keyword evidence="3" id="KW-1185">Reference proteome</keyword>
<dbReference type="PROSITE" id="PS51186">
    <property type="entry name" value="GNAT"/>
    <property type="match status" value="1"/>
</dbReference>
<dbReference type="PANTHER" id="PTHR43617">
    <property type="entry name" value="L-AMINO ACID N-ACETYLTRANSFERASE"/>
    <property type="match status" value="1"/>
</dbReference>
<dbReference type="PANTHER" id="PTHR43617:SF2">
    <property type="entry name" value="UPF0039 PROTEIN SLL0451"/>
    <property type="match status" value="1"/>
</dbReference>
<accession>A0A5B7YGX6</accession>
<dbReference type="KEGG" id="salk:FBQ74_16060"/>
<sequence>MILTIRPEQPADISPIREVVKQAFHHAEHTNQREHAIVDALREAKELYLSRVAERDGQMIGHIAVCRIHISHGHKGWFGIGPVSVIPEYQGKGGGSRLIQSTLEQLEESGAKGCVLVGDPAYYTRFGFEQVNSLTFSGIPQGYFLARSFGKGFPKGEVSYPAAFGSSDKAV</sequence>
<dbReference type="SUPFAM" id="SSF55729">
    <property type="entry name" value="Acyl-CoA N-acyltransferases (Nat)"/>
    <property type="match status" value="1"/>
</dbReference>
<dbReference type="Gene3D" id="3.40.630.30">
    <property type="match status" value="1"/>
</dbReference>
<dbReference type="OrthoDB" id="9797178at2"/>
<dbReference type="InterPro" id="IPR000182">
    <property type="entry name" value="GNAT_dom"/>
</dbReference>
<dbReference type="Pfam" id="PF13527">
    <property type="entry name" value="Acetyltransf_9"/>
    <property type="match status" value="1"/>
</dbReference>